<dbReference type="EMBL" id="JAAAWP010000001">
    <property type="protein sequence ID" value="NDW20097.1"/>
    <property type="molecule type" value="Genomic_DNA"/>
</dbReference>
<proteinExistence type="predicted"/>
<comment type="caution">
    <text evidence="4">The sequence shown here is derived from an EMBL/GenBank/DDBJ whole genome shotgun (WGS) entry which is preliminary data.</text>
</comment>
<evidence type="ECO:0000256" key="1">
    <source>
        <dbReference type="ARBA" id="ARBA00022553"/>
    </source>
</evidence>
<evidence type="ECO:0000313" key="5">
    <source>
        <dbReference type="Proteomes" id="UP000478837"/>
    </source>
</evidence>
<evidence type="ECO:0000313" key="4">
    <source>
        <dbReference type="EMBL" id="NDW20097.1"/>
    </source>
</evidence>
<dbReference type="Gene3D" id="1.25.40.10">
    <property type="entry name" value="Tetratricopeptide repeat domain"/>
    <property type="match status" value="1"/>
</dbReference>
<dbReference type="Gene3D" id="3.40.50.2300">
    <property type="match status" value="1"/>
</dbReference>
<dbReference type="PROSITE" id="PS50110">
    <property type="entry name" value="RESPONSE_REGULATORY"/>
    <property type="match status" value="1"/>
</dbReference>
<dbReference type="InterPro" id="IPR011990">
    <property type="entry name" value="TPR-like_helical_dom_sf"/>
</dbReference>
<dbReference type="SMART" id="SM00448">
    <property type="entry name" value="REC"/>
    <property type="match status" value="1"/>
</dbReference>
<dbReference type="InterPro" id="IPR001789">
    <property type="entry name" value="Sig_transdc_resp-reg_receiver"/>
</dbReference>
<dbReference type="Proteomes" id="UP000478837">
    <property type="component" value="Unassembled WGS sequence"/>
</dbReference>
<dbReference type="AlphaFoldDB" id="A0A6L9MPX2"/>
<dbReference type="RefSeq" id="WP_163109286.1">
    <property type="nucleotide sequence ID" value="NZ_JAAAWP010000001.1"/>
</dbReference>
<dbReference type="PANTHER" id="PTHR44591">
    <property type="entry name" value="STRESS RESPONSE REGULATOR PROTEIN 1"/>
    <property type="match status" value="1"/>
</dbReference>
<dbReference type="GO" id="GO:0000160">
    <property type="term" value="P:phosphorelay signal transduction system"/>
    <property type="evidence" value="ECO:0007669"/>
    <property type="project" value="InterPro"/>
</dbReference>
<dbReference type="PANTHER" id="PTHR44591:SF3">
    <property type="entry name" value="RESPONSE REGULATORY DOMAIN-CONTAINING PROTEIN"/>
    <property type="match status" value="1"/>
</dbReference>
<organism evidence="4 5">
    <name type="scientific">Alteromonas hispanica</name>
    <dbReference type="NCBI Taxonomy" id="315421"/>
    <lineage>
        <taxon>Bacteria</taxon>
        <taxon>Pseudomonadati</taxon>
        <taxon>Pseudomonadota</taxon>
        <taxon>Gammaproteobacteria</taxon>
        <taxon>Alteromonadales</taxon>
        <taxon>Alteromonadaceae</taxon>
        <taxon>Alteromonas/Salinimonas group</taxon>
        <taxon>Alteromonas</taxon>
    </lineage>
</organism>
<dbReference type="SMART" id="SM00028">
    <property type="entry name" value="TPR"/>
    <property type="match status" value="3"/>
</dbReference>
<dbReference type="InterPro" id="IPR011006">
    <property type="entry name" value="CheY-like_superfamily"/>
</dbReference>
<keyword evidence="1 2" id="KW-0597">Phosphoprotein</keyword>
<dbReference type="SUPFAM" id="SSF48452">
    <property type="entry name" value="TPR-like"/>
    <property type="match status" value="1"/>
</dbReference>
<accession>A0A6L9MPX2</accession>
<dbReference type="Pfam" id="PF00072">
    <property type="entry name" value="Response_reg"/>
    <property type="match status" value="1"/>
</dbReference>
<dbReference type="InterPro" id="IPR050595">
    <property type="entry name" value="Bact_response_regulator"/>
</dbReference>
<reference evidence="4 5" key="1">
    <citation type="submission" date="2020-01" db="EMBL/GenBank/DDBJ databases">
        <title>Genomes of bacteria type strains.</title>
        <authorList>
            <person name="Chen J."/>
            <person name="Zhu S."/>
            <person name="Yang J."/>
        </authorList>
    </citation>
    <scope>NUCLEOTIDE SEQUENCE [LARGE SCALE GENOMIC DNA]</scope>
    <source>
        <strain evidence="4 5">LMG 22958</strain>
    </source>
</reference>
<dbReference type="CDD" id="cd17589">
    <property type="entry name" value="REC_TPR"/>
    <property type="match status" value="1"/>
</dbReference>
<gene>
    <name evidence="4" type="ORF">GTW09_00945</name>
</gene>
<feature type="domain" description="Response regulatory" evidence="3">
    <location>
        <begin position="7"/>
        <end position="127"/>
    </location>
</feature>
<name>A0A6L9MPX2_9ALTE</name>
<sequence length="546" mass="62091">MKYTDKKVLIVEDQRPFLLMLKGLLQSMGASDIVTKSSAEHAISAAKKTKFDIIVCDLHLGAENKNGYELVEELRVKRLIKATSVFVLISADSSRSMVLGSIERRPDDFLVKPFSQVQLKSRIGRAWQRRQFLQSAYELIDQNKLVDALEVLHNLYEKPSHYKGHCQQLLVDVFLRTGDYKKALAILSPFINGKPVVWAQVALGNTYIQCQEYEKAISVARKILKKNRFSADANDILALANQGLKNQETALDAIKEAIKLSPFSLSRHLTACEIAQQNADYITASQSSQAIWNLSKRTVHKKSLYWCAFIRSLLDVAENTNEKKQRNKYQQEALLTLQRGKFDEHLFKMDRNFDVDIFSNIVNARVSAIDGKLIDAKMHLVNSQVAIEEKYDDPPTAYLPDSINVMYSLGEFDDAIALCKVVELRKDELDKNSASMLAKEAEKAKSNLANYQQFNREGIDHYQQHVYERAKASFALAQNYAPVNIGVALNLLQCLLQLYKSKDQADVQMETECKRLYKLLDNIPLKNAYSEKYANLRDELSVYIGL</sequence>
<evidence type="ECO:0000259" key="3">
    <source>
        <dbReference type="PROSITE" id="PS50110"/>
    </source>
</evidence>
<protein>
    <submittedName>
        <fullName evidence="4">Response regulator</fullName>
    </submittedName>
</protein>
<dbReference type="SUPFAM" id="SSF52172">
    <property type="entry name" value="CheY-like"/>
    <property type="match status" value="1"/>
</dbReference>
<keyword evidence="5" id="KW-1185">Reference proteome</keyword>
<dbReference type="InterPro" id="IPR019734">
    <property type="entry name" value="TPR_rpt"/>
</dbReference>
<evidence type="ECO:0000256" key="2">
    <source>
        <dbReference type="PROSITE-ProRule" id="PRU00169"/>
    </source>
</evidence>
<feature type="modified residue" description="4-aspartylphosphate" evidence="2">
    <location>
        <position position="57"/>
    </location>
</feature>